<organism evidence="2 3">
    <name type="scientific">Danaus chrysippus</name>
    <name type="common">African queen</name>
    <dbReference type="NCBI Taxonomy" id="151541"/>
    <lineage>
        <taxon>Eukaryota</taxon>
        <taxon>Metazoa</taxon>
        <taxon>Ecdysozoa</taxon>
        <taxon>Arthropoda</taxon>
        <taxon>Hexapoda</taxon>
        <taxon>Insecta</taxon>
        <taxon>Pterygota</taxon>
        <taxon>Neoptera</taxon>
        <taxon>Endopterygota</taxon>
        <taxon>Lepidoptera</taxon>
        <taxon>Glossata</taxon>
        <taxon>Ditrysia</taxon>
        <taxon>Papilionoidea</taxon>
        <taxon>Nymphalidae</taxon>
        <taxon>Danainae</taxon>
        <taxon>Danaini</taxon>
        <taxon>Danaina</taxon>
        <taxon>Danaus</taxon>
        <taxon>Anosia</taxon>
    </lineage>
</organism>
<keyword evidence="1" id="KW-0732">Signal</keyword>
<evidence type="ECO:0000313" key="3">
    <source>
        <dbReference type="Proteomes" id="UP000789524"/>
    </source>
</evidence>
<evidence type="ECO:0000256" key="1">
    <source>
        <dbReference type="SAM" id="SignalP"/>
    </source>
</evidence>
<dbReference type="Gene3D" id="1.10.2000.10">
    <property type="entry name" value="Frizzled cysteine-rich domain"/>
    <property type="match status" value="1"/>
</dbReference>
<reference evidence="2" key="1">
    <citation type="submission" date="2021-09" db="EMBL/GenBank/DDBJ databases">
        <authorList>
            <person name="Martin H S."/>
        </authorList>
    </citation>
    <scope>NUCLEOTIDE SEQUENCE</scope>
</reference>
<dbReference type="Proteomes" id="UP000789524">
    <property type="component" value="Unassembled WGS sequence"/>
</dbReference>
<dbReference type="InterPro" id="IPR036790">
    <property type="entry name" value="Frizzled_dom_sf"/>
</dbReference>
<dbReference type="PROSITE" id="PS51257">
    <property type="entry name" value="PROKAR_LIPOPROTEIN"/>
    <property type="match status" value="1"/>
</dbReference>
<keyword evidence="3" id="KW-1185">Reference proteome</keyword>
<sequence length="127" mass="14393">MMARIFCVLLLISLVACDQEDAEGGKCERIRLSQCQDLGYNWTAMPNLMGHRDQKEAEEAQLSYEIGRSFSTLQLFITTCMIVACKRPQHIFKVVNSLIKSHYGSKAPPLMRGTGFDSTLLLRDVEY</sequence>
<name>A0A8J2VS27_9NEOP</name>
<proteinExistence type="predicted"/>
<feature type="chain" id="PRO_5035231934" evidence="1">
    <location>
        <begin position="18"/>
        <end position="127"/>
    </location>
</feature>
<accession>A0A8J2VS27</accession>
<dbReference type="AlphaFoldDB" id="A0A8J2VS27"/>
<evidence type="ECO:0000313" key="2">
    <source>
        <dbReference type="EMBL" id="CAG9564989.1"/>
    </source>
</evidence>
<comment type="caution">
    <text evidence="2">The sequence shown here is derived from an EMBL/GenBank/DDBJ whole genome shotgun (WGS) entry which is preliminary data.</text>
</comment>
<dbReference type="SUPFAM" id="SSF63501">
    <property type="entry name" value="Frizzled cysteine-rich domain"/>
    <property type="match status" value="1"/>
</dbReference>
<dbReference type="EMBL" id="CAKASE010000052">
    <property type="protein sequence ID" value="CAG9564989.1"/>
    <property type="molecule type" value="Genomic_DNA"/>
</dbReference>
<gene>
    <name evidence="2" type="ORF">DCHRY22_LOCUS5899</name>
</gene>
<feature type="signal peptide" evidence="1">
    <location>
        <begin position="1"/>
        <end position="17"/>
    </location>
</feature>
<protein>
    <submittedName>
        <fullName evidence="2">(African queen) hypothetical protein</fullName>
    </submittedName>
</protein>
<dbReference type="OrthoDB" id="5959102at2759"/>